<dbReference type="EMBL" id="QTSX02001549">
    <property type="protein sequence ID" value="KAJ9080516.1"/>
    <property type="molecule type" value="Genomic_DNA"/>
</dbReference>
<protein>
    <submittedName>
        <fullName evidence="1">Uncharacterized protein</fullName>
    </submittedName>
</protein>
<evidence type="ECO:0000313" key="1">
    <source>
        <dbReference type="EMBL" id="KAJ9080516.1"/>
    </source>
</evidence>
<accession>A0ACC2U1R4</accession>
<proteinExistence type="predicted"/>
<reference evidence="1" key="1">
    <citation type="submission" date="2022-04" db="EMBL/GenBank/DDBJ databases">
        <title>Genome of the entomopathogenic fungus Entomophthora muscae.</title>
        <authorList>
            <person name="Elya C."/>
            <person name="Lovett B.R."/>
            <person name="Lee E."/>
            <person name="Macias A.M."/>
            <person name="Hajek A.E."/>
            <person name="De Bivort B.L."/>
            <person name="Kasson M.T."/>
            <person name="De Fine Licht H.H."/>
            <person name="Stajich J.E."/>
        </authorList>
    </citation>
    <scope>NUCLEOTIDE SEQUENCE</scope>
    <source>
        <strain evidence="1">Berkeley</strain>
    </source>
</reference>
<evidence type="ECO:0000313" key="2">
    <source>
        <dbReference type="Proteomes" id="UP001165960"/>
    </source>
</evidence>
<keyword evidence="2" id="KW-1185">Reference proteome</keyword>
<sequence length="94" mass="10481">MYNKLCEFTEAFSGQRLHLVVYLGYLFYFGMGASVEDLYGVLLGINQARLSLDGKKVPPGYDLVDHIIGNCGKFDSLVIDFLKLDSLVVDTIVK</sequence>
<comment type="caution">
    <text evidence="1">The sequence shown here is derived from an EMBL/GenBank/DDBJ whole genome shotgun (WGS) entry which is preliminary data.</text>
</comment>
<organism evidence="1 2">
    <name type="scientific">Entomophthora muscae</name>
    <dbReference type="NCBI Taxonomy" id="34485"/>
    <lineage>
        <taxon>Eukaryota</taxon>
        <taxon>Fungi</taxon>
        <taxon>Fungi incertae sedis</taxon>
        <taxon>Zoopagomycota</taxon>
        <taxon>Entomophthoromycotina</taxon>
        <taxon>Entomophthoromycetes</taxon>
        <taxon>Entomophthorales</taxon>
        <taxon>Entomophthoraceae</taxon>
        <taxon>Entomophthora</taxon>
    </lineage>
</organism>
<dbReference type="Proteomes" id="UP001165960">
    <property type="component" value="Unassembled WGS sequence"/>
</dbReference>
<name>A0ACC2U1R4_9FUNG</name>
<gene>
    <name evidence="1" type="ORF">DSO57_1024119</name>
</gene>